<protein>
    <submittedName>
        <fullName evidence="2">Aldo/keto reductase</fullName>
    </submittedName>
</protein>
<evidence type="ECO:0000259" key="1">
    <source>
        <dbReference type="Pfam" id="PF00248"/>
    </source>
</evidence>
<feature type="domain" description="NADP-dependent oxidoreductase" evidence="1">
    <location>
        <begin position="16"/>
        <end position="293"/>
    </location>
</feature>
<dbReference type="Pfam" id="PF00248">
    <property type="entry name" value="Aldo_ket_red"/>
    <property type="match status" value="1"/>
</dbReference>
<dbReference type="Gene3D" id="3.20.20.100">
    <property type="entry name" value="NADP-dependent oxidoreductase domain"/>
    <property type="match status" value="1"/>
</dbReference>
<accession>A0A7M2WPQ2</accession>
<dbReference type="PANTHER" id="PTHR43312">
    <property type="entry name" value="D-THREO-ALDOSE 1-DEHYDROGENASE"/>
    <property type="match status" value="1"/>
</dbReference>
<dbReference type="InterPro" id="IPR023210">
    <property type="entry name" value="NADP_OxRdtase_dom"/>
</dbReference>
<dbReference type="KEGG" id="hbs:IPV69_13945"/>
<dbReference type="PANTHER" id="PTHR43312:SF1">
    <property type="entry name" value="NADP-DEPENDENT OXIDOREDUCTASE DOMAIN-CONTAINING PROTEIN"/>
    <property type="match status" value="1"/>
</dbReference>
<dbReference type="EMBL" id="CP063458">
    <property type="protein sequence ID" value="QOV87393.1"/>
    <property type="molecule type" value="Genomic_DNA"/>
</dbReference>
<sequence>MKYRRLGKTDLQVSVIGVGTWQYGGEWGRDFSQGEVTDILHRAGDLGINFIDTAECYGDHLSEMLIGGAISSARQNWIIATKFGHKYHGYLNRSEPRTPTDIVEQLEGSLRALRTDYIDIYQYHSMRNSEFDDMGVRDVLQKAKQAGKIRHIGSSISPNDNTHQTDGATAADVETIQVIYNRLDRKPEEKVLPSCQKQDLGVLARVPLASGLLSGKYRPGVAFPQGDVRHGKPQDQIDEQLREVARIQREEVPSGVSMATWALAWCLRHPAVSCVIPGCKSVEQLETNAAAADLD</sequence>
<gene>
    <name evidence="2" type="ORF">IPV69_13945</name>
</gene>
<organism evidence="2 3">
    <name type="scientific">Humisphaera borealis</name>
    <dbReference type="NCBI Taxonomy" id="2807512"/>
    <lineage>
        <taxon>Bacteria</taxon>
        <taxon>Pseudomonadati</taxon>
        <taxon>Planctomycetota</taxon>
        <taxon>Phycisphaerae</taxon>
        <taxon>Tepidisphaerales</taxon>
        <taxon>Tepidisphaeraceae</taxon>
        <taxon>Humisphaera</taxon>
    </lineage>
</organism>
<dbReference type="CDD" id="cd19086">
    <property type="entry name" value="AKR_AKR11C1"/>
    <property type="match status" value="1"/>
</dbReference>
<proteinExistence type="predicted"/>
<dbReference type="AlphaFoldDB" id="A0A7M2WPQ2"/>
<name>A0A7M2WPQ2_9BACT</name>
<dbReference type="SUPFAM" id="SSF51430">
    <property type="entry name" value="NAD(P)-linked oxidoreductase"/>
    <property type="match status" value="1"/>
</dbReference>
<dbReference type="Proteomes" id="UP000593765">
    <property type="component" value="Chromosome"/>
</dbReference>
<evidence type="ECO:0000313" key="2">
    <source>
        <dbReference type="EMBL" id="QOV87393.1"/>
    </source>
</evidence>
<keyword evidence="3" id="KW-1185">Reference proteome</keyword>
<evidence type="ECO:0000313" key="3">
    <source>
        <dbReference type="Proteomes" id="UP000593765"/>
    </source>
</evidence>
<dbReference type="RefSeq" id="WP_206290293.1">
    <property type="nucleotide sequence ID" value="NZ_CP063458.1"/>
</dbReference>
<reference evidence="2 3" key="1">
    <citation type="submission" date="2020-10" db="EMBL/GenBank/DDBJ databases">
        <title>Wide distribution of Phycisphaera-like planctomycetes from WD2101 soil group in peatlands and genome analysis of the first cultivated representative.</title>
        <authorList>
            <person name="Dedysh S.N."/>
            <person name="Beletsky A.V."/>
            <person name="Ivanova A."/>
            <person name="Kulichevskaya I.S."/>
            <person name="Suzina N.E."/>
            <person name="Philippov D.A."/>
            <person name="Rakitin A.L."/>
            <person name="Mardanov A.V."/>
            <person name="Ravin N.V."/>
        </authorList>
    </citation>
    <scope>NUCLEOTIDE SEQUENCE [LARGE SCALE GENOMIC DNA]</scope>
    <source>
        <strain evidence="2 3">M1803</strain>
    </source>
</reference>
<dbReference type="InterPro" id="IPR036812">
    <property type="entry name" value="NAD(P)_OxRdtase_dom_sf"/>
</dbReference>
<dbReference type="InterPro" id="IPR053135">
    <property type="entry name" value="AKR2_Oxidoreductase"/>
</dbReference>